<dbReference type="InterPro" id="IPR000551">
    <property type="entry name" value="MerR-type_HTH_dom"/>
</dbReference>
<proteinExistence type="predicted"/>
<evidence type="ECO:0000256" key="2">
    <source>
        <dbReference type="ARBA" id="ARBA00023015"/>
    </source>
</evidence>
<comment type="caution">
    <text evidence="6">The sequence shown here is derived from an EMBL/GenBank/DDBJ whole genome shotgun (WGS) entry which is preliminary data.</text>
</comment>
<evidence type="ECO:0000256" key="1">
    <source>
        <dbReference type="ARBA" id="ARBA00022491"/>
    </source>
</evidence>
<dbReference type="InterPro" id="IPR009061">
    <property type="entry name" value="DNA-bd_dom_put_sf"/>
</dbReference>
<dbReference type="PANTHER" id="PTHR30204:SF69">
    <property type="entry name" value="MERR-FAMILY TRANSCRIPTIONAL REGULATOR"/>
    <property type="match status" value="1"/>
</dbReference>
<dbReference type="Pfam" id="PF13411">
    <property type="entry name" value="MerR_1"/>
    <property type="match status" value="1"/>
</dbReference>
<keyword evidence="4" id="KW-0804">Transcription</keyword>
<dbReference type="EMBL" id="SNXO01000007">
    <property type="protein sequence ID" value="TDP58442.1"/>
    <property type="molecule type" value="Genomic_DNA"/>
</dbReference>
<keyword evidence="7" id="KW-1185">Reference proteome</keyword>
<dbReference type="InterPro" id="IPR029442">
    <property type="entry name" value="GyrI-like"/>
</dbReference>
<organism evidence="6 7">
    <name type="scientific">Aminicella lysinilytica</name>
    <dbReference type="NCBI Taxonomy" id="433323"/>
    <lineage>
        <taxon>Bacteria</taxon>
        <taxon>Bacillati</taxon>
        <taxon>Bacillota</taxon>
        <taxon>Clostridia</taxon>
        <taxon>Peptostreptococcales</taxon>
        <taxon>Anaerovoracaceae</taxon>
        <taxon>Aminicella</taxon>
    </lineage>
</organism>
<dbReference type="SMART" id="SM00871">
    <property type="entry name" value="AraC_E_bind"/>
    <property type="match status" value="1"/>
</dbReference>
<dbReference type="GO" id="GO:0003700">
    <property type="term" value="F:DNA-binding transcription factor activity"/>
    <property type="evidence" value="ECO:0007669"/>
    <property type="project" value="InterPro"/>
</dbReference>
<dbReference type="OrthoDB" id="9811174at2"/>
<evidence type="ECO:0000313" key="6">
    <source>
        <dbReference type="EMBL" id="TDP58442.1"/>
    </source>
</evidence>
<dbReference type="InterPro" id="IPR047057">
    <property type="entry name" value="MerR_fam"/>
</dbReference>
<dbReference type="GO" id="GO:0003677">
    <property type="term" value="F:DNA binding"/>
    <property type="evidence" value="ECO:0007669"/>
    <property type="project" value="UniProtKB-KW"/>
</dbReference>
<dbReference type="Gene3D" id="1.10.1660.10">
    <property type="match status" value="1"/>
</dbReference>
<dbReference type="SMART" id="SM00422">
    <property type="entry name" value="HTH_MERR"/>
    <property type="match status" value="1"/>
</dbReference>
<dbReference type="RefSeq" id="WP_133527953.1">
    <property type="nucleotide sequence ID" value="NZ_SNXO01000007.1"/>
</dbReference>
<name>A0A4V3CRX7_9FIRM</name>
<evidence type="ECO:0000259" key="5">
    <source>
        <dbReference type="PROSITE" id="PS50937"/>
    </source>
</evidence>
<dbReference type="Pfam" id="PF06445">
    <property type="entry name" value="GyrI-like"/>
    <property type="match status" value="1"/>
</dbReference>
<sequence>MKEFYKIGEISKLYNIGTDSLRYYEKIGILKPKRGDNGYRLYSINEIRTLNVLRELRLIGFSVKEIGEHLADFDLAKTMALFRRGIVSIDEKIADLQTLKGHMEERIAEIEANAGATKSDLADVVAGDVVDAGFGNGAVSDAEIKTLPDRYILRISEDVYKDADLDLMIKKLQSDYDDRLYIIGNGDIGATIPTSELLGDHYGHFDSAFYIVGAGEKHDAILPGGSYLVSTVRGSYSAIPDAWQKLIGEMKTRGLKPGDHAIELYVIDNHDTGNENEYVTKLQINIG</sequence>
<dbReference type="InterPro" id="IPR011256">
    <property type="entry name" value="Reg_factor_effector_dom_sf"/>
</dbReference>
<feature type="domain" description="HTH merR-type" evidence="5">
    <location>
        <begin position="1"/>
        <end position="72"/>
    </location>
</feature>
<keyword evidence="1" id="KW-0678">Repressor</keyword>
<keyword evidence="2" id="KW-0805">Transcription regulation</keyword>
<evidence type="ECO:0000313" key="7">
    <source>
        <dbReference type="Proteomes" id="UP000295500"/>
    </source>
</evidence>
<dbReference type="Gene3D" id="3.20.80.10">
    <property type="entry name" value="Regulatory factor, effector binding domain"/>
    <property type="match status" value="1"/>
</dbReference>
<dbReference type="PANTHER" id="PTHR30204">
    <property type="entry name" value="REDOX-CYCLING DRUG-SENSING TRANSCRIPTIONAL ACTIVATOR SOXR"/>
    <property type="match status" value="1"/>
</dbReference>
<gene>
    <name evidence="6" type="ORF">EV211_10740</name>
</gene>
<protein>
    <submittedName>
        <fullName evidence="6">DNA-binding transcriptional MerR regulator</fullName>
    </submittedName>
</protein>
<evidence type="ECO:0000256" key="4">
    <source>
        <dbReference type="ARBA" id="ARBA00023163"/>
    </source>
</evidence>
<accession>A0A4V3CRX7</accession>
<dbReference type="AlphaFoldDB" id="A0A4V3CRX7"/>
<keyword evidence="3 6" id="KW-0238">DNA-binding</keyword>
<evidence type="ECO:0000256" key="3">
    <source>
        <dbReference type="ARBA" id="ARBA00023125"/>
    </source>
</evidence>
<dbReference type="PROSITE" id="PS50937">
    <property type="entry name" value="HTH_MERR_2"/>
    <property type="match status" value="1"/>
</dbReference>
<dbReference type="SUPFAM" id="SSF46955">
    <property type="entry name" value="Putative DNA-binding domain"/>
    <property type="match status" value="1"/>
</dbReference>
<dbReference type="InterPro" id="IPR010499">
    <property type="entry name" value="AraC_E-bd"/>
</dbReference>
<dbReference type="Proteomes" id="UP000295500">
    <property type="component" value="Unassembled WGS sequence"/>
</dbReference>
<dbReference type="SUPFAM" id="SSF55136">
    <property type="entry name" value="Probable bacterial effector-binding domain"/>
    <property type="match status" value="1"/>
</dbReference>
<reference evidence="6 7" key="1">
    <citation type="submission" date="2019-03" db="EMBL/GenBank/DDBJ databases">
        <title>Genomic Encyclopedia of Type Strains, Phase IV (KMG-IV): sequencing the most valuable type-strain genomes for metagenomic binning, comparative biology and taxonomic classification.</title>
        <authorList>
            <person name="Goeker M."/>
        </authorList>
    </citation>
    <scope>NUCLEOTIDE SEQUENCE [LARGE SCALE GENOMIC DNA]</scope>
    <source>
        <strain evidence="6 7">DSM 28287</strain>
    </source>
</reference>